<dbReference type="EMBL" id="QGKR01000178">
    <property type="protein sequence ID" value="PWR09523.1"/>
    <property type="molecule type" value="Genomic_DNA"/>
</dbReference>
<reference evidence="2 3" key="1">
    <citation type="submission" date="2018-05" db="EMBL/GenBank/DDBJ databases">
        <title>Micromonospora atacamensis sp. nov., a novel actinobacteria isolated from high altitude Atacama Desert soil.</title>
        <authorList>
            <person name="Carro L."/>
            <person name="Golinska P."/>
            <person name="Klenk H.-P."/>
            <person name="Goodfellow M."/>
        </authorList>
    </citation>
    <scope>NUCLEOTIDE SEQUENCE [LARGE SCALE GENOMIC DNA]</scope>
    <source>
        <strain evidence="2 3">5R2A7</strain>
    </source>
</reference>
<evidence type="ECO:0000313" key="2">
    <source>
        <dbReference type="EMBL" id="PWR09523.1"/>
    </source>
</evidence>
<gene>
    <name evidence="2" type="ORF">DKT68_12270</name>
</gene>
<dbReference type="AlphaFoldDB" id="A0A317D9Q2"/>
<keyword evidence="3" id="KW-1185">Reference proteome</keyword>
<comment type="caution">
    <text evidence="2">The sequence shown here is derived from an EMBL/GenBank/DDBJ whole genome shotgun (WGS) entry which is preliminary data.</text>
</comment>
<dbReference type="Proteomes" id="UP000245410">
    <property type="component" value="Unassembled WGS sequence"/>
</dbReference>
<protein>
    <submittedName>
        <fullName evidence="2">Uncharacterized protein</fullName>
    </submittedName>
</protein>
<evidence type="ECO:0000313" key="3">
    <source>
        <dbReference type="Proteomes" id="UP000245410"/>
    </source>
</evidence>
<evidence type="ECO:0000256" key="1">
    <source>
        <dbReference type="SAM" id="MobiDB-lite"/>
    </source>
</evidence>
<feature type="region of interest" description="Disordered" evidence="1">
    <location>
        <begin position="99"/>
        <end position="133"/>
    </location>
</feature>
<accession>A0A317D9Q2</accession>
<name>A0A317D9Q2_9ACTN</name>
<proteinExistence type="predicted"/>
<organism evidence="2 3">
    <name type="scientific">Micromonospora acroterricola</name>
    <dbReference type="NCBI Taxonomy" id="2202421"/>
    <lineage>
        <taxon>Bacteria</taxon>
        <taxon>Bacillati</taxon>
        <taxon>Actinomycetota</taxon>
        <taxon>Actinomycetes</taxon>
        <taxon>Micromonosporales</taxon>
        <taxon>Micromonosporaceae</taxon>
        <taxon>Micromonospora</taxon>
    </lineage>
</organism>
<sequence>MPSAWARAERPWPFLCWAILPAPTRALAPVPQVGIRAAPAGRSRARCSRACSRFRARARARARSRARCARARSGCARAGARARCARAGARARCSCPVPVTASGSPPIPLRPQAKIRTTTGILRSPPRGRRQHR</sequence>